<dbReference type="Proteomes" id="UP000048949">
    <property type="component" value="Unassembled WGS sequence"/>
</dbReference>
<dbReference type="OrthoDB" id="9801242at2"/>
<evidence type="ECO:0000313" key="3">
    <source>
        <dbReference type="Proteomes" id="UP000048949"/>
    </source>
</evidence>
<dbReference type="AlphaFoldDB" id="A0A0U1NQL2"/>
<evidence type="ECO:0000313" key="2">
    <source>
        <dbReference type="EMBL" id="CRK76739.1"/>
    </source>
</evidence>
<accession>A0A0U1NQL2</accession>
<dbReference type="InterPro" id="IPR009061">
    <property type="entry name" value="DNA-bd_dom_put_sf"/>
</dbReference>
<gene>
    <name evidence="2" type="ORF">NIG5292_02806</name>
</gene>
<dbReference type="STRING" id="282199.GCA_001049735_02805"/>
<proteinExistence type="predicted"/>
<dbReference type="EMBL" id="CVQV01000035">
    <property type="protein sequence ID" value="CRK76739.1"/>
    <property type="molecule type" value="Genomic_DNA"/>
</dbReference>
<sequence>MTKYDLYRAKCELSPLLRTEQVAELLGCSTKHVQNLYKAGTLPSRTRVSERIIGWRESDIEAWLLEQREERDDV</sequence>
<dbReference type="RefSeq" id="WP_048600123.1">
    <property type="nucleotide sequence ID" value="NZ_CVPC01000035.1"/>
</dbReference>
<evidence type="ECO:0000259" key="1">
    <source>
        <dbReference type="Pfam" id="PF12728"/>
    </source>
</evidence>
<dbReference type="Gene3D" id="1.10.238.160">
    <property type="match status" value="1"/>
</dbReference>
<organism evidence="2 3">
    <name type="scientific">Nereida ignava</name>
    <dbReference type="NCBI Taxonomy" id="282199"/>
    <lineage>
        <taxon>Bacteria</taxon>
        <taxon>Pseudomonadati</taxon>
        <taxon>Pseudomonadota</taxon>
        <taxon>Alphaproteobacteria</taxon>
        <taxon>Rhodobacterales</taxon>
        <taxon>Roseobacteraceae</taxon>
        <taxon>Nereida</taxon>
    </lineage>
</organism>
<reference evidence="2 3" key="1">
    <citation type="submission" date="2015-04" db="EMBL/GenBank/DDBJ databases">
        <authorList>
            <person name="Syromyatnikov M.Y."/>
            <person name="Popov V.N."/>
        </authorList>
    </citation>
    <scope>NUCLEOTIDE SEQUENCE [LARGE SCALE GENOMIC DNA]</scope>
    <source>
        <strain evidence="2 3">CECT 5292</strain>
    </source>
</reference>
<protein>
    <submittedName>
        <fullName evidence="2">Putative transcriptional regulator</fullName>
    </submittedName>
</protein>
<dbReference type="InterPro" id="IPR041657">
    <property type="entry name" value="HTH_17"/>
</dbReference>
<dbReference type="Pfam" id="PF12728">
    <property type="entry name" value="HTH_17"/>
    <property type="match status" value="1"/>
</dbReference>
<dbReference type="SUPFAM" id="SSF46955">
    <property type="entry name" value="Putative DNA-binding domain"/>
    <property type="match status" value="1"/>
</dbReference>
<feature type="domain" description="Helix-turn-helix" evidence="1">
    <location>
        <begin position="16"/>
        <end position="68"/>
    </location>
</feature>
<name>A0A0U1NQL2_9RHOB</name>
<keyword evidence="3" id="KW-1185">Reference proteome</keyword>